<dbReference type="InterPro" id="IPR059177">
    <property type="entry name" value="GH29D-like_dom"/>
</dbReference>
<dbReference type="Pfam" id="PF00395">
    <property type="entry name" value="SLH"/>
    <property type="match status" value="3"/>
</dbReference>
<protein>
    <submittedName>
        <fullName evidence="8">Ig-like domain (Group 2)</fullName>
    </submittedName>
</protein>
<dbReference type="PROSITE" id="PS51272">
    <property type="entry name" value="SLH"/>
    <property type="match status" value="3"/>
</dbReference>
<dbReference type="RefSeq" id="WP_073076987.1">
    <property type="nucleotide sequence ID" value="NZ_FQXV01000003.1"/>
</dbReference>
<dbReference type="InterPro" id="IPR006635">
    <property type="entry name" value="NEAT_dom"/>
</dbReference>
<comment type="subcellular location">
    <subcellularLocation>
        <location evidence="1">Cell envelope</location>
    </subcellularLocation>
</comment>
<sequence length="2071" mass="212817">MHIKRFISWTLVLVLLLGAVPAYAAEGGISPLSLSVSDPAGGGPYTVGREVTVSVSAPEGAELYYTTDGAAPTEESPAVSGCAINVSAGEPGTVTVKVLAAVPSVDDGQAEARAYIASIDLPFEAPAPEDDAGQPGEEAPPAEPQAQLLQPLGPETAPALSLDAVQSVCGLGDTASVTVTATEGAAVYYTVDGSDPTKDSTKCESGAIPVTAPDAADGGAVTVKAVAISGEGDAVSAIASKTVSFYRTAEVPDTSAFSLAVGVNTYYFENPQAAFNAVSDTNLSGDMTLKVLKDTEYTYEVNSGSSAHLFFSGTGGAVTLDLNKRTLTMIGNRTGGAVSVRFAAPSVNIIDSQATGSATAGTLDAGLLDVRNGILSATATDGIQQFTIQDVNLKLSGEKVTNAVSSNIETEIDNAVIERDNAGTSTSNTAVVSLTSSSNIYSISDSVLQNNGGMGVSMSGGVTFTRSIITAATTALSVTASNNPVTVNGGRYEAGTYAVQFGTNATNSVVLEDGVFIGALTVVKAASQLEIRNGYYQGAWTGNVTAPHSVAQAVTEGEYAGFTRYTMRPDHTATVSLDAAAGAATVAQGTGAQTVYEGEEITYTVACLDDYEVTKITYTPAGGGAQDIPLTENPNYTVSGTTASYTMTVPDKDYALSFKVEERAAGSDVASVGGTKYNSLSTAMLALHDGGTLTLLKDAAYGSVLTFALNNVTLDLNGHALTINEGADVYGINVSAGKLTVADGVGGGRISFGGGYGVDVSGTGTQFELSGGTLKDISAAINARVIRGGATNGGKITISGGRAEGLTELVSYTQCGLDMTGGALAAANIGSVIAHYSNGLVNITGGTISSGAGLITESSTDVICARGSLGAGEILRIMGGTITSDNILSPVAVPSDSATGTINIGGSAKLIANQGAALKVSGRGSGFSTSVIVNIDGSAMLRGTAGAVQIAENVNMPAIHVNGGYFAGGNGSIPISDTYWVTFPTGFVLNTASAPEGTYAGYYTLATKESLSGVNPNTNEPYTYQNYTGNGIDGGGLNQILEEALPIFDAGAGTYPAETWSAFTAAYNAALRVRDLNRNANQTEIDYRAAGLVLAMQALESSAAIDLSKLADGEYQIDIQMYKYDRSGPSMAAGSVNGPATLIIQDGKATLSAHFKPTYQLGLWGHLLQFWVFKGSTPAQAQGNWVDPENNEKRVEATLSHFYKADGYNMTYREDAEGVDGYSAAYPFPGTATFPIPYLGTDTDYSTLYCRVGVDAMRSIAAEGSTGDANVLMILKYSTLTPVSVRPTLSLDTASVSLIAGKSAPQTVTGALKNADGYALSWESSNNSVATVTPGSGSTAVITAAGAGTATITARAVKSGADPLTRTVTVTVAASDKAPVKVDTVTTQGSTATAVLTGDTLVTSGQDENRVDVDGAAIVISAKVQTGGENVAVSKVLLPAAAVRALAAAGRPVTFQADVGAVTFTGSAVAQIAAAAGSGSITLTVAKAAAPGSSLGTFTAAYELQLNTAGGTAVLFANGQATVSVPNSDSGVKYAYCIRDGKRVERQAVTLESGCASWTTNHFSSWALSANEYSVDTGTGGGGGAGDYFLLDGNYYVSINLWKAGGVDEVSMGDVAFRNNSRALVTVSSGKITAVQIATNPVDVDQYHSAIIQFAVTGAGVNILETGSLTTQPANKNYSYIKRISFTMPGAGQPDIADAITYVDVRFKVPDTPMDAAVGDTLDARLRFLWSSATPTSDTVLTANDSTAKGTSSLTGDEIKDVERTDPATGIKLSTDTNRVSDTAQFSVTKLASGSDFETATTAMNGIADAWELYKIVVTVDGKETAPEGAVTLYFPCGKEGLTIYRINADGTRTALKGTVQDGYYVLSTSSLGLFSIIGKVTKTGLLDKFTDLSDHWARDYIAVAVERGLFDGTSETTFGPDASMTRGMFVTVLGRLAQVDVDAAEYQDSRFADVEPGAWYAPYVAWAEKNGIASGTGEDAFSPERAITRQEMAVMLESYVKIAGMTLKSSQAESFDDQADIAPWARDAVEALVKAGLLNGVGDGTFAPAKTASRAEVAALLARFIQDYGL</sequence>
<feature type="signal peptide" evidence="5">
    <location>
        <begin position="1"/>
        <end position="24"/>
    </location>
</feature>
<feature type="chain" id="PRO_5009914706" evidence="5">
    <location>
        <begin position="25"/>
        <end position="2071"/>
    </location>
</feature>
<gene>
    <name evidence="8" type="ORF">SAMN02745823_01350</name>
</gene>
<evidence type="ECO:0000256" key="2">
    <source>
        <dbReference type="ARBA" id="ARBA00022729"/>
    </source>
</evidence>
<evidence type="ECO:0000256" key="3">
    <source>
        <dbReference type="ARBA" id="ARBA00022737"/>
    </source>
</evidence>
<dbReference type="InterPro" id="IPR037250">
    <property type="entry name" value="NEAT_dom_sf"/>
</dbReference>
<dbReference type="OrthoDB" id="1849845at2"/>
<keyword evidence="3" id="KW-0677">Repeat</keyword>
<dbReference type="InterPro" id="IPR001119">
    <property type="entry name" value="SLH_dom"/>
</dbReference>
<accession>A0A1M5WMW9</accession>
<evidence type="ECO:0000256" key="4">
    <source>
        <dbReference type="SAM" id="MobiDB-lite"/>
    </source>
</evidence>
<dbReference type="InterPro" id="IPR008964">
    <property type="entry name" value="Invasin/intimin_cell_adhesion"/>
</dbReference>
<evidence type="ECO:0000259" key="7">
    <source>
        <dbReference type="PROSITE" id="PS51272"/>
    </source>
</evidence>
<dbReference type="EMBL" id="FQXV01000003">
    <property type="protein sequence ID" value="SHH88373.1"/>
    <property type="molecule type" value="Genomic_DNA"/>
</dbReference>
<organism evidence="8 9">
    <name type="scientific">Sporobacter termitidis DSM 10068</name>
    <dbReference type="NCBI Taxonomy" id="1123282"/>
    <lineage>
        <taxon>Bacteria</taxon>
        <taxon>Bacillati</taxon>
        <taxon>Bacillota</taxon>
        <taxon>Clostridia</taxon>
        <taxon>Eubacteriales</taxon>
        <taxon>Oscillospiraceae</taxon>
        <taxon>Sporobacter</taxon>
    </lineage>
</organism>
<feature type="domain" description="SLH" evidence="7">
    <location>
        <begin position="1885"/>
        <end position="1947"/>
    </location>
</feature>
<evidence type="ECO:0000313" key="9">
    <source>
        <dbReference type="Proteomes" id="UP000183995"/>
    </source>
</evidence>
<dbReference type="Proteomes" id="UP000183995">
    <property type="component" value="Unassembled WGS sequence"/>
</dbReference>
<dbReference type="SUPFAM" id="SSF49373">
    <property type="entry name" value="Invasin/intimin cell-adhesion fragments"/>
    <property type="match status" value="1"/>
</dbReference>
<evidence type="ECO:0000256" key="1">
    <source>
        <dbReference type="ARBA" id="ARBA00004196"/>
    </source>
</evidence>
<dbReference type="STRING" id="1123282.SAMN02745823_01350"/>
<keyword evidence="9" id="KW-1185">Reference proteome</keyword>
<dbReference type="Pfam" id="PF13290">
    <property type="entry name" value="CHB_HEX_C_1"/>
    <property type="match status" value="2"/>
</dbReference>
<feature type="domain" description="NEAT" evidence="6">
    <location>
        <begin position="1110"/>
        <end position="1244"/>
    </location>
</feature>
<dbReference type="InterPro" id="IPR051465">
    <property type="entry name" value="Cell_Envelope_Struct_Comp"/>
</dbReference>
<dbReference type="CDD" id="cd06920">
    <property type="entry name" value="NEAT"/>
    <property type="match status" value="1"/>
</dbReference>
<evidence type="ECO:0000259" key="6">
    <source>
        <dbReference type="PROSITE" id="PS50978"/>
    </source>
</evidence>
<dbReference type="GO" id="GO:0030313">
    <property type="term" value="C:cell envelope"/>
    <property type="evidence" value="ECO:0007669"/>
    <property type="project" value="UniProtKB-SubCell"/>
</dbReference>
<feature type="domain" description="SLH" evidence="7">
    <location>
        <begin position="2013"/>
        <end position="2071"/>
    </location>
</feature>
<proteinExistence type="predicted"/>
<reference evidence="8 9" key="1">
    <citation type="submission" date="2016-11" db="EMBL/GenBank/DDBJ databases">
        <authorList>
            <person name="Jaros S."/>
            <person name="Januszkiewicz K."/>
            <person name="Wedrychowicz H."/>
        </authorList>
    </citation>
    <scope>NUCLEOTIDE SEQUENCE [LARGE SCALE GENOMIC DNA]</scope>
    <source>
        <strain evidence="8 9">DSM 10068</strain>
    </source>
</reference>
<dbReference type="Gene3D" id="2.60.40.1850">
    <property type="match status" value="1"/>
</dbReference>
<dbReference type="SUPFAM" id="SSF158911">
    <property type="entry name" value="NEAT domain-like"/>
    <property type="match status" value="1"/>
</dbReference>
<dbReference type="Gene3D" id="2.60.40.1080">
    <property type="match status" value="1"/>
</dbReference>
<feature type="region of interest" description="Disordered" evidence="4">
    <location>
        <begin position="124"/>
        <end position="144"/>
    </location>
</feature>
<evidence type="ECO:0000256" key="5">
    <source>
        <dbReference type="SAM" id="SignalP"/>
    </source>
</evidence>
<feature type="domain" description="SLH" evidence="7">
    <location>
        <begin position="1948"/>
        <end position="2011"/>
    </location>
</feature>
<dbReference type="PANTHER" id="PTHR43308">
    <property type="entry name" value="OUTER MEMBRANE PROTEIN ALPHA-RELATED"/>
    <property type="match status" value="1"/>
</dbReference>
<evidence type="ECO:0000313" key="8">
    <source>
        <dbReference type="EMBL" id="SHH88373.1"/>
    </source>
</evidence>
<dbReference type="Pfam" id="PF02368">
    <property type="entry name" value="Big_2"/>
    <property type="match status" value="1"/>
</dbReference>
<dbReference type="InterPro" id="IPR003343">
    <property type="entry name" value="Big_2"/>
</dbReference>
<dbReference type="PROSITE" id="PS50978">
    <property type="entry name" value="NEAT"/>
    <property type="match status" value="1"/>
</dbReference>
<feature type="compositionally biased region" description="Low complexity" evidence="4">
    <location>
        <begin position="133"/>
        <end position="144"/>
    </location>
</feature>
<dbReference type="Gene3D" id="1.20.1270.90">
    <property type="entry name" value="AF1782-like"/>
    <property type="match status" value="1"/>
</dbReference>
<dbReference type="PANTHER" id="PTHR43308:SF5">
    <property type="entry name" value="S-LAYER PROTEIN _ PEPTIDOGLYCAN ENDO-BETA-N-ACETYLGLUCOSAMINIDASE"/>
    <property type="match status" value="1"/>
</dbReference>
<keyword evidence="2 5" id="KW-0732">Signal</keyword>
<name>A0A1M5WMW9_9FIRM</name>